<accession>V5TUR1</accession>
<feature type="domain" description="RHS protein conserved region" evidence="2">
    <location>
        <begin position="27"/>
        <end position="63"/>
    </location>
</feature>
<protein>
    <submittedName>
        <fullName evidence="4">Uncharacterized protein</fullName>
    </submittedName>
</protein>
<feature type="domain" description="Tox-ART-HYD1" evidence="3">
    <location>
        <begin position="138"/>
        <end position="249"/>
    </location>
</feature>
<comment type="similarity">
    <text evidence="1">Belongs to the RHS family.</text>
</comment>
<dbReference type="AlphaFoldDB" id="V5TUR1"/>
<proteinExistence type="inferred from homology"/>
<gene>
    <name evidence="4" type="ORF">P262_00108</name>
</gene>
<dbReference type="InterPro" id="IPR028920">
    <property type="entry name" value="Tox-ART-HYD1_dom"/>
</dbReference>
<evidence type="ECO:0000259" key="3">
    <source>
        <dbReference type="Pfam" id="PF15633"/>
    </source>
</evidence>
<dbReference type="PRINTS" id="PR00394">
    <property type="entry name" value="RHSPROTEIN"/>
</dbReference>
<dbReference type="NCBIfam" id="TIGR03696">
    <property type="entry name" value="Rhs_assc_core"/>
    <property type="match status" value="1"/>
</dbReference>
<evidence type="ECO:0000259" key="2">
    <source>
        <dbReference type="Pfam" id="PF03527"/>
    </source>
</evidence>
<reference evidence="4 5" key="1">
    <citation type="journal article" date="2014" name="Genome Announc.">
        <title>Complete Genome Sequence of Cronobacter sakazakii Strain CMCC 45402.</title>
        <authorList>
            <person name="Zhao Z."/>
            <person name="Wang L."/>
            <person name="Wang B."/>
            <person name="Liang H."/>
            <person name="Ye Q."/>
            <person name="Zeng M."/>
        </authorList>
    </citation>
    <scope>NUCLEOTIDE SEQUENCE [LARGE SCALE GENOMIC DNA]</scope>
    <source>
        <strain evidence="5">45402</strain>
    </source>
</reference>
<dbReference type="PATRIC" id="fig|1401659.3.peg.65"/>
<evidence type="ECO:0000313" key="5">
    <source>
        <dbReference type="Proteomes" id="UP000018545"/>
    </source>
</evidence>
<dbReference type="PANTHER" id="PTHR32305:SF15">
    <property type="entry name" value="PROTEIN RHSA-RELATED"/>
    <property type="match status" value="1"/>
</dbReference>
<dbReference type="InterPro" id="IPR050708">
    <property type="entry name" value="T6SS_VgrG/RHS"/>
</dbReference>
<dbReference type="Pfam" id="PF15633">
    <property type="entry name" value="Tox-ART-HYD1"/>
    <property type="match status" value="1"/>
</dbReference>
<evidence type="ECO:0000256" key="1">
    <source>
        <dbReference type="ARBA" id="ARBA00009455"/>
    </source>
</evidence>
<dbReference type="PANTHER" id="PTHR32305">
    <property type="match status" value="1"/>
</dbReference>
<dbReference type="InterPro" id="IPR022385">
    <property type="entry name" value="Rhs_assc_core"/>
</dbReference>
<dbReference type="HOGENOM" id="CLU_044841_1_3_6"/>
<name>V5TUR1_9ENTR</name>
<dbReference type="EMBL" id="CP006731">
    <property type="protein sequence ID" value="AHB68435.1"/>
    <property type="molecule type" value="Genomic_DNA"/>
</dbReference>
<organism evidence="4 5">
    <name type="scientific">Cronobacter malonaticus</name>
    <dbReference type="NCBI Taxonomy" id="413503"/>
    <lineage>
        <taxon>Bacteria</taxon>
        <taxon>Pseudomonadati</taxon>
        <taxon>Pseudomonadota</taxon>
        <taxon>Gammaproteobacteria</taxon>
        <taxon>Enterobacterales</taxon>
        <taxon>Enterobacteriaceae</taxon>
        <taxon>Cronobacter</taxon>
    </lineage>
</organism>
<evidence type="ECO:0000313" key="4">
    <source>
        <dbReference type="EMBL" id="AHB68435.1"/>
    </source>
</evidence>
<dbReference type="InterPro" id="IPR001826">
    <property type="entry name" value="RHS"/>
</dbReference>
<sequence>MPLTCVYNDPHSYEPLARIDGTQAPDIYWFHNQPNGTPERLTDVEGRVRWEGRNSAWGKLAHESTPLPTGYHQNLRMQGQYLDRETGLHYNLFRYYDPDCGRFTQHDPIGLAGGINLYQFASNALGWVDPWGLTPTTLIHYTTEEGIKGIIESGVIRPSSGDIHARFGDGQYFTNITPKIIGGRTLKDVGGTGKMSLGQLAVDIYGDARKLKGVSHFVEIDVTGLDVIEPRKKTFLILNTQDLDVSKRIVKSGRGCD</sequence>
<dbReference type="Proteomes" id="UP000018545">
    <property type="component" value="Chromosome"/>
</dbReference>
<dbReference type="KEGG" id="csi:P262_00108"/>
<dbReference type="Gene3D" id="2.180.10.10">
    <property type="entry name" value="RHS repeat-associated core"/>
    <property type="match status" value="1"/>
</dbReference>
<dbReference type="Pfam" id="PF03527">
    <property type="entry name" value="RHS"/>
    <property type="match status" value="1"/>
</dbReference>